<protein>
    <submittedName>
        <fullName evidence="3">Helicase</fullName>
    </submittedName>
</protein>
<feature type="region of interest" description="Disordered" evidence="1">
    <location>
        <begin position="678"/>
        <end position="703"/>
    </location>
</feature>
<dbReference type="InterPro" id="IPR027417">
    <property type="entry name" value="P-loop_NTPase"/>
</dbReference>
<dbReference type="InterPro" id="IPR050742">
    <property type="entry name" value="Helicase_Restrict-Modif_Enz"/>
</dbReference>
<dbReference type="GO" id="GO:0005829">
    <property type="term" value="C:cytosol"/>
    <property type="evidence" value="ECO:0007669"/>
    <property type="project" value="TreeGrafter"/>
</dbReference>
<dbReference type="InterPro" id="IPR001650">
    <property type="entry name" value="Helicase_C-like"/>
</dbReference>
<dbReference type="Pfam" id="PF18135">
    <property type="entry name" value="Type_ISP_C"/>
    <property type="match status" value="1"/>
</dbReference>
<evidence type="ECO:0000259" key="2">
    <source>
        <dbReference type="PROSITE" id="PS51192"/>
    </source>
</evidence>
<keyword evidence="4" id="KW-1185">Reference proteome</keyword>
<gene>
    <name evidence="3" type="ORF">D2E24_0588</name>
</gene>
<keyword evidence="3" id="KW-0347">Helicase</keyword>
<keyword evidence="3" id="KW-0547">Nucleotide-binding</keyword>
<dbReference type="PANTHER" id="PTHR47396:SF1">
    <property type="entry name" value="ATP-DEPENDENT HELICASE IRC3-RELATED"/>
    <property type="match status" value="1"/>
</dbReference>
<dbReference type="SMART" id="SM00490">
    <property type="entry name" value="HELICc"/>
    <property type="match status" value="1"/>
</dbReference>
<dbReference type="InterPro" id="IPR039442">
    <property type="entry name" value="Mrr-like_dom"/>
</dbReference>
<dbReference type="Proteomes" id="UP000287470">
    <property type="component" value="Unassembled WGS sequence"/>
</dbReference>
<dbReference type="SUPFAM" id="SSF53335">
    <property type="entry name" value="S-adenosyl-L-methionine-dependent methyltransferases"/>
    <property type="match status" value="1"/>
</dbReference>
<dbReference type="GO" id="GO:0006304">
    <property type="term" value="P:DNA modification"/>
    <property type="evidence" value="ECO:0007669"/>
    <property type="project" value="InterPro"/>
</dbReference>
<dbReference type="InterPro" id="IPR011335">
    <property type="entry name" value="Restrct_endonuc-II-like"/>
</dbReference>
<dbReference type="InterPro" id="IPR006935">
    <property type="entry name" value="Helicase/UvrB_N"/>
</dbReference>
<dbReference type="RefSeq" id="WP_164520978.1">
    <property type="nucleotide sequence ID" value="NZ_QXGK01000004.1"/>
</dbReference>
<dbReference type="GO" id="GO:0009007">
    <property type="term" value="F:site-specific DNA-methyltransferase (adenine-specific) activity"/>
    <property type="evidence" value="ECO:0007669"/>
    <property type="project" value="UniProtKB-EC"/>
</dbReference>
<dbReference type="EMBL" id="QXGK01000004">
    <property type="protein sequence ID" value="RSX57740.1"/>
    <property type="molecule type" value="Genomic_DNA"/>
</dbReference>
<reference evidence="3 4" key="1">
    <citation type="submission" date="2018-09" db="EMBL/GenBank/DDBJ databases">
        <title>Characterization of the phylogenetic diversity of five novel species belonging to the genus Bifidobacterium.</title>
        <authorList>
            <person name="Lugli G.A."/>
            <person name="Duranti S."/>
            <person name="Milani C."/>
        </authorList>
    </citation>
    <scope>NUCLEOTIDE SEQUENCE [LARGE SCALE GENOMIC DNA]</scope>
    <source>
        <strain evidence="3 4">2033B</strain>
    </source>
</reference>
<dbReference type="GO" id="GO:0016787">
    <property type="term" value="F:hydrolase activity"/>
    <property type="evidence" value="ECO:0007669"/>
    <property type="project" value="InterPro"/>
</dbReference>
<dbReference type="InterPro" id="IPR041635">
    <property type="entry name" value="Type_ISP_LLaBIII_C"/>
</dbReference>
<comment type="caution">
    <text evidence="3">The sequence shown here is derived from an EMBL/GenBank/DDBJ whole genome shotgun (WGS) entry which is preliminary data.</text>
</comment>
<accession>A0A430FVG4</accession>
<dbReference type="GO" id="GO:0005524">
    <property type="term" value="F:ATP binding"/>
    <property type="evidence" value="ECO:0007669"/>
    <property type="project" value="InterPro"/>
</dbReference>
<dbReference type="Gene3D" id="3.40.50.300">
    <property type="entry name" value="P-loop containing nucleotide triphosphate hydrolases"/>
    <property type="match status" value="2"/>
</dbReference>
<organism evidence="3 4">
    <name type="scientific">Bifidobacterium samirii</name>
    <dbReference type="NCBI Taxonomy" id="2306974"/>
    <lineage>
        <taxon>Bacteria</taxon>
        <taxon>Bacillati</taxon>
        <taxon>Actinomycetota</taxon>
        <taxon>Actinomycetes</taxon>
        <taxon>Bifidobacteriales</taxon>
        <taxon>Bifidobacteriaceae</taxon>
        <taxon>Bifidobacterium</taxon>
    </lineage>
</organism>
<evidence type="ECO:0000313" key="4">
    <source>
        <dbReference type="Proteomes" id="UP000287470"/>
    </source>
</evidence>
<dbReference type="PROSITE" id="PS51192">
    <property type="entry name" value="HELICASE_ATP_BIND_1"/>
    <property type="match status" value="1"/>
</dbReference>
<dbReference type="InterPro" id="IPR029063">
    <property type="entry name" value="SAM-dependent_MTases_sf"/>
</dbReference>
<name>A0A430FVG4_9BIFI</name>
<feature type="domain" description="Helicase ATP-binding" evidence="2">
    <location>
        <begin position="176"/>
        <end position="372"/>
    </location>
</feature>
<evidence type="ECO:0000313" key="3">
    <source>
        <dbReference type="EMBL" id="RSX57740.1"/>
    </source>
</evidence>
<evidence type="ECO:0000256" key="1">
    <source>
        <dbReference type="SAM" id="MobiDB-lite"/>
    </source>
</evidence>
<sequence length="1620" mass="181645">MGIDEIFSRIVSESVDKREQGTRFERAVKFFLEQDPAWLERVSQVWLWDEAPTNDGKQDTGIDLVAQDTDGSYWAVQAKCYAKPKLAAGDVSTFFMNALADDRYQHYMIADTVSGYTSVLEEYMLSHPNLDMVRLDLDTMRRSNLDWGAFIDGTESADRVTYDPRPHQREAIDAVKTELAGHDRCSLVMACGTGKTLTSLRLAEEQVGDGGTVLFLAPSISLVSQSMRDWVNQTRSRINVYVVCSDGKASKLRKADQESYGQLTDIPFPATTNPETVAHRFQPRPDALNVVFSTYQSIQVIHDAQDMGLPAFDMTICDEAHRTTGVMDGEAAFQKIHDADFIRSRKRVYMTATPRIFGEGAKNKAKEGAIEIASMDDETVYGRIAYRLSFGRAVDLGLLTDYKIVVMQVAESMMGSVMQRQYGAKDSEIPLDDAAKFVGCWKALFDRRHSKSVDELVSRGKHAAETAPDDSKRVLHHAIAFAASIKDSKALSAKFRTVIDDYTRNLEDTDQNRVMIAANHEVHVEIDHVDGGMDAATRAGKLEWLAAETDDNECHILSNARCLAEGIDVPALDAVMYLNARRSRVDIIQSVGRVMRTAPGKEYGYIIIPVVIPLGADPDAVLSSGAYETVWQVVRALRSHDERLDAIINAASLGDEESLKRIIEIEVLDESKLRKHKRAETKKSGVGGNGQSSEPSDDLQDDPETAALTADNWSDVELDWSVGEMAKAINAQIVRKCGTKIYWGEWTDDIAAITRGRAEAIYRLVSQPGSARDSFLEFVDGLKDSLNPGYTEVDAIAVLAQHEVTKPIFQTLFTNKEVIDHNPIVRGLDRTMTALYEAGLSATTDNPTLRDLYASVQLSASQLETDVAKQNLIKEIYNEFFTKAFKDTADSLGIVYTPVEVVDAQLHMVQRALEREFGQSLGSCGVHVLDGFAGTGTYMCRLIEDESLIAAEDLPYKYEHDLHSNEIVPLAATIMDINIEQSYHKRIGGGYQAFPGALLTDTFQMHEDGDTLDDTVFTENTERIKEQKSLPIKVIVGNPPYRAGDSENTGNQNTKYPTLDKRIEETYVAESNATLNSKLYDHYIRAFRWASDRIGESGVICFVTNGGWLTGESTAGVRKCFTKEFNSIYVYNLRGNQRTVGEESRKEGGKIFDSGSRATIAITLLIKNPSSNEHGVVYYRDIGDYLSRQEKLNILKDVVNFSPEWDGIEPDAHGDWLDKRDGSFNEFIPVDSLFSISSLGVSTNRDAWVWNYSRDFVNTSAIRSVDLFNQSVSTGFITESHILKWTDGLKRKFNQKRVFSFVDQEIRIASYRPFCKQYLYASGQLIERPSSQIKLLHVEGGNTREICVSNGDALIAELIPDLHFCGDSQCLPLYWYEKVESSDDRDLFTASDTSGADERGYIRHDVITDTGLKVFREAYPNLRISKEDIFYYVYGVLHSPEYRRRFANNLKKELPRIPLAKDFKAFMKAGRALAHLHLDYESLDPWPVMEVGDKANPGRTEKMTYPKKIKDPETGRKVPDLTVLKVAENLTIEGIPLRAYEYVVNGKSAIGWLIDRYKVTTDKKSGITNDPNDYSDDPRYIVDLVEKVIRVSMETLDIVESLPALEELPQTPNWPTAWKK</sequence>
<dbReference type="InterPro" id="IPR014001">
    <property type="entry name" value="Helicase_ATP-bd"/>
</dbReference>
<dbReference type="SUPFAM" id="SSF52540">
    <property type="entry name" value="P-loop containing nucleoside triphosphate hydrolases"/>
    <property type="match status" value="1"/>
</dbReference>
<dbReference type="GO" id="GO:0003677">
    <property type="term" value="F:DNA binding"/>
    <property type="evidence" value="ECO:0007669"/>
    <property type="project" value="InterPro"/>
</dbReference>
<dbReference type="Gene3D" id="3.40.50.150">
    <property type="entry name" value="Vaccinia Virus protein VP39"/>
    <property type="match status" value="1"/>
</dbReference>
<proteinExistence type="predicted"/>
<dbReference type="SMART" id="SM00487">
    <property type="entry name" value="DEXDc"/>
    <property type="match status" value="1"/>
</dbReference>
<dbReference type="Pfam" id="PF13156">
    <property type="entry name" value="Mrr_cat_2"/>
    <property type="match status" value="1"/>
</dbReference>
<dbReference type="SUPFAM" id="SSF52980">
    <property type="entry name" value="Restriction endonuclease-like"/>
    <property type="match status" value="1"/>
</dbReference>
<dbReference type="InterPro" id="IPR011639">
    <property type="entry name" value="MethylTrfase_TaqI-like_dom"/>
</dbReference>
<keyword evidence="3" id="KW-0378">Hydrolase</keyword>
<dbReference type="Pfam" id="PF22240">
    <property type="entry name" value="ISP_coupler"/>
    <property type="match status" value="1"/>
</dbReference>
<dbReference type="REBASE" id="384527">
    <property type="entry name" value="Bsa2033BORF588P"/>
</dbReference>
<keyword evidence="3" id="KW-0067">ATP-binding</keyword>
<dbReference type="Pfam" id="PF00271">
    <property type="entry name" value="Helicase_C"/>
    <property type="match status" value="1"/>
</dbReference>
<dbReference type="GO" id="GO:0004386">
    <property type="term" value="F:helicase activity"/>
    <property type="evidence" value="ECO:0007669"/>
    <property type="project" value="UniProtKB-KW"/>
</dbReference>
<dbReference type="Pfam" id="PF04851">
    <property type="entry name" value="ResIII"/>
    <property type="match status" value="1"/>
</dbReference>
<dbReference type="InterPro" id="IPR053980">
    <property type="entry name" value="ISP_coupler"/>
</dbReference>
<dbReference type="PANTHER" id="PTHR47396">
    <property type="entry name" value="TYPE I RESTRICTION ENZYME ECOKI R PROTEIN"/>
    <property type="match status" value="1"/>
</dbReference>
<dbReference type="CDD" id="cd18785">
    <property type="entry name" value="SF2_C"/>
    <property type="match status" value="1"/>
</dbReference>
<dbReference type="Pfam" id="PF07669">
    <property type="entry name" value="Eco57I"/>
    <property type="match status" value="1"/>
</dbReference>